<evidence type="ECO:0000256" key="1">
    <source>
        <dbReference type="PROSITE-ProRule" id="PRU00076"/>
    </source>
</evidence>
<dbReference type="PROSITE" id="PS50026">
    <property type="entry name" value="EGF_3"/>
    <property type="match status" value="1"/>
</dbReference>
<comment type="caution">
    <text evidence="1">Lacks conserved residue(s) required for the propagation of feature annotation.</text>
</comment>
<sequence length="714" mass="80632">MERSVNTVIRIFAAFQLTNYFVIASSSCDAWPRSCKDILLSNPQSKSGEYTITQDTKTPISVFCEFSSKSHGYTYLKDYSESQFNLRSICSTTDEVKVVHLRTSGKRYGTVLEELKRYQSNYSLSLQINENIGFNTPLNAPFLGKYIYVGFLPRSIAARRSIQGYRAGSKDWEFNNCDANPNSYIAFFYNNSPLQTHSYHKRCCYNKYMRNWIDVSTNYSLPIPKDFFRFFEMHMGGCGGYVVPNYGTFSDIVGAVPGFRFDVTCSDIHCHHGGSCIIANGRPTCLCSSGFTGSQCKEKIPFSCKDIAISKGPITGEYLIYSRTKQNQSYNVFCEFHQTYGLTFVSNTNAIIDANELFEIKSQVVVRHLRNNKQYDSILEQITPYADKPLTVKYNSFAGFRAPLNAKKMGPYLYLGFLDNNTAKARNTQGYRVNDADQTFVNCDRNPNSYITFYFNPKSNLPGGYYKRCCYTPLLKTWLDVGVPVDPARQLPKSYFLQFEMHFGGCGGYAINGYNTLANIKGAALGMRFGLKKSVNLVGFSTSHNLNRETVSTQKQPAPSNRERLDEVTRAVNAAMSSRAETPHPQNEMTQDASAEYPGSRKFCRAKILSLNNGILHCKKCRNYSRKQASEQGLGLQTKRIVIWWQCYGGLRFVELACKLRWAMEQTRNRVNRAAANEILGGGGGIYRFLENLNNCLAGMGYICKVWGSQDSGN</sequence>
<evidence type="ECO:0000313" key="4">
    <source>
        <dbReference type="Proteomes" id="UP000005408"/>
    </source>
</evidence>
<dbReference type="SUPFAM" id="SSF56496">
    <property type="entry name" value="Fibrinogen C-terminal domain-like"/>
    <property type="match status" value="1"/>
</dbReference>
<keyword evidence="4" id="KW-1185">Reference proteome</keyword>
<dbReference type="PROSITE" id="PS51257">
    <property type="entry name" value="PROKAR_LIPOPROTEIN"/>
    <property type="match status" value="1"/>
</dbReference>
<protein>
    <recommendedName>
        <fullName evidence="2">EGF-like domain-containing protein</fullName>
    </recommendedName>
</protein>
<dbReference type="Gene3D" id="2.10.25.10">
    <property type="entry name" value="Laminin"/>
    <property type="match status" value="1"/>
</dbReference>
<accession>A0A8W8IV50</accession>
<reference evidence="3" key="1">
    <citation type="submission" date="2022-08" db="UniProtKB">
        <authorList>
            <consortium name="EnsemblMetazoa"/>
        </authorList>
    </citation>
    <scope>IDENTIFICATION</scope>
    <source>
        <strain evidence="3">05x7-T-G4-1.051#20</strain>
    </source>
</reference>
<evidence type="ECO:0000259" key="2">
    <source>
        <dbReference type="PROSITE" id="PS50026"/>
    </source>
</evidence>
<dbReference type="Gene3D" id="2.60.120.1000">
    <property type="match status" value="1"/>
</dbReference>
<feature type="disulfide bond" evidence="1">
    <location>
        <begin position="287"/>
        <end position="296"/>
    </location>
</feature>
<keyword evidence="1" id="KW-1015">Disulfide bond</keyword>
<name>A0A8W8IV50_MAGGI</name>
<dbReference type="EnsemblMetazoa" id="G15529.1">
    <property type="protein sequence ID" value="G15529.1:cds"/>
    <property type="gene ID" value="G15529"/>
</dbReference>
<dbReference type="SUPFAM" id="SSF57196">
    <property type="entry name" value="EGF/Laminin"/>
    <property type="match status" value="1"/>
</dbReference>
<dbReference type="PROSITE" id="PS00022">
    <property type="entry name" value="EGF_1"/>
    <property type="match status" value="1"/>
</dbReference>
<dbReference type="SMART" id="SM00181">
    <property type="entry name" value="EGF"/>
    <property type="match status" value="1"/>
</dbReference>
<dbReference type="CDD" id="cd00054">
    <property type="entry name" value="EGF_CA"/>
    <property type="match status" value="1"/>
</dbReference>
<dbReference type="Proteomes" id="UP000005408">
    <property type="component" value="Unassembled WGS sequence"/>
</dbReference>
<keyword evidence="1" id="KW-0245">EGF-like domain</keyword>
<evidence type="ECO:0000313" key="3">
    <source>
        <dbReference type="EnsemblMetazoa" id="G15529.1:cds"/>
    </source>
</evidence>
<dbReference type="PROSITE" id="PS01186">
    <property type="entry name" value="EGF_2"/>
    <property type="match status" value="1"/>
</dbReference>
<dbReference type="InterPro" id="IPR036056">
    <property type="entry name" value="Fibrinogen-like_C"/>
</dbReference>
<proteinExistence type="predicted"/>
<dbReference type="InterPro" id="IPR000742">
    <property type="entry name" value="EGF"/>
</dbReference>
<organism evidence="3 4">
    <name type="scientific">Magallana gigas</name>
    <name type="common">Pacific oyster</name>
    <name type="synonym">Crassostrea gigas</name>
    <dbReference type="NCBI Taxonomy" id="29159"/>
    <lineage>
        <taxon>Eukaryota</taxon>
        <taxon>Metazoa</taxon>
        <taxon>Spiralia</taxon>
        <taxon>Lophotrochozoa</taxon>
        <taxon>Mollusca</taxon>
        <taxon>Bivalvia</taxon>
        <taxon>Autobranchia</taxon>
        <taxon>Pteriomorphia</taxon>
        <taxon>Ostreida</taxon>
        <taxon>Ostreoidea</taxon>
        <taxon>Ostreidae</taxon>
        <taxon>Magallana</taxon>
    </lineage>
</organism>
<dbReference type="AlphaFoldDB" id="A0A8W8IV50"/>
<feature type="domain" description="EGF-like" evidence="2">
    <location>
        <begin position="261"/>
        <end position="297"/>
    </location>
</feature>